<evidence type="ECO:0008006" key="4">
    <source>
        <dbReference type="Google" id="ProtNLM"/>
    </source>
</evidence>
<gene>
    <name evidence="2" type="ordered locus">SGRA_2976</name>
</gene>
<dbReference type="RefSeq" id="WP_015693306.1">
    <property type="nucleotide sequence ID" value="NC_016940.1"/>
</dbReference>
<dbReference type="KEGG" id="sgn:SGRA_2976"/>
<dbReference type="AlphaFoldDB" id="H6LAW1"/>
<dbReference type="STRING" id="984262.SGRA_2976"/>
<dbReference type="EMBL" id="CP002831">
    <property type="protein sequence ID" value="AFC25704.1"/>
    <property type="molecule type" value="Genomic_DNA"/>
</dbReference>
<dbReference type="HOGENOM" id="CLU_1353837_0_0_10"/>
<proteinExistence type="predicted"/>
<dbReference type="OrthoDB" id="671386at2"/>
<reference evidence="2 3" key="1">
    <citation type="journal article" date="2012" name="Stand. Genomic Sci.">
        <title>Complete genome sequencing and analysis of Saprospira grandis str. Lewin, a predatory marine bacterium.</title>
        <authorList>
            <person name="Saw J.H."/>
            <person name="Yuryev A."/>
            <person name="Kanbe M."/>
            <person name="Hou S."/>
            <person name="Young A.G."/>
            <person name="Aizawa S."/>
            <person name="Alam M."/>
        </authorList>
    </citation>
    <scope>NUCLEOTIDE SEQUENCE [LARGE SCALE GENOMIC DNA]</scope>
    <source>
        <strain evidence="2 3">Lewin</strain>
    </source>
</reference>
<sequence length="202" mass="22787">MKKSILLFLALGLLACQSKEQEKKVLPNVTPEASATSLSPKDSLSQFPKDWEGRYEGEMHWYVNGQLRGKIPCRHEVLAKKPGVWSWTTEFDSSQLVPKAVLKDYLLIEDKSQAQGHYILDEQDGILIDMILMGNSLYSQFEVGNNKITTVDRLEGNTLYKEIIMAPKDKVRKSSAKIGKESFEVSAANSIILQKSILKKQK</sequence>
<evidence type="ECO:0000313" key="2">
    <source>
        <dbReference type="EMBL" id="AFC25704.1"/>
    </source>
</evidence>
<name>H6LAW1_SAPGL</name>
<feature type="compositionally biased region" description="Polar residues" evidence="1">
    <location>
        <begin position="31"/>
        <end position="45"/>
    </location>
</feature>
<dbReference type="PROSITE" id="PS51257">
    <property type="entry name" value="PROKAR_LIPOPROTEIN"/>
    <property type="match status" value="1"/>
</dbReference>
<keyword evidence="3" id="KW-1185">Reference proteome</keyword>
<evidence type="ECO:0000313" key="3">
    <source>
        <dbReference type="Proteomes" id="UP000007519"/>
    </source>
</evidence>
<dbReference type="Proteomes" id="UP000007519">
    <property type="component" value="Chromosome"/>
</dbReference>
<evidence type="ECO:0000256" key="1">
    <source>
        <dbReference type="SAM" id="MobiDB-lite"/>
    </source>
</evidence>
<organism evidence="2 3">
    <name type="scientific">Saprospira grandis (strain Lewin)</name>
    <dbReference type="NCBI Taxonomy" id="984262"/>
    <lineage>
        <taxon>Bacteria</taxon>
        <taxon>Pseudomonadati</taxon>
        <taxon>Bacteroidota</taxon>
        <taxon>Saprospiria</taxon>
        <taxon>Saprospirales</taxon>
        <taxon>Saprospiraceae</taxon>
        <taxon>Saprospira</taxon>
    </lineage>
</organism>
<protein>
    <recommendedName>
        <fullName evidence="4">Lipoprotein</fullName>
    </recommendedName>
</protein>
<feature type="region of interest" description="Disordered" evidence="1">
    <location>
        <begin position="25"/>
        <end position="45"/>
    </location>
</feature>
<accession>H6LAW1</accession>